<dbReference type="Proteomes" id="UP001501470">
    <property type="component" value="Unassembled WGS sequence"/>
</dbReference>
<name>A0ABN2BJW5_9ACTN</name>
<comment type="caution">
    <text evidence="1">The sequence shown here is derived from an EMBL/GenBank/DDBJ whole genome shotgun (WGS) entry which is preliminary data.</text>
</comment>
<protein>
    <submittedName>
        <fullName evidence="1">Phage tail protein</fullName>
    </submittedName>
</protein>
<dbReference type="Pfam" id="PF06841">
    <property type="entry name" value="Phage_T4_gp19"/>
    <property type="match status" value="1"/>
</dbReference>
<proteinExistence type="predicted"/>
<reference evidence="1 2" key="1">
    <citation type="journal article" date="2019" name="Int. J. Syst. Evol. Microbiol.">
        <title>The Global Catalogue of Microorganisms (GCM) 10K type strain sequencing project: providing services to taxonomists for standard genome sequencing and annotation.</title>
        <authorList>
            <consortium name="The Broad Institute Genomics Platform"/>
            <consortium name="The Broad Institute Genome Sequencing Center for Infectious Disease"/>
            <person name="Wu L."/>
            <person name="Ma J."/>
        </authorList>
    </citation>
    <scope>NUCLEOTIDE SEQUENCE [LARGE SCALE GENOMIC DNA]</scope>
    <source>
        <strain evidence="1 2">JCM 15933</strain>
    </source>
</reference>
<dbReference type="NCBIfam" id="TIGR02241">
    <property type="entry name" value="conserved hypothetical phage tail region protein"/>
    <property type="match status" value="1"/>
</dbReference>
<evidence type="ECO:0000313" key="1">
    <source>
        <dbReference type="EMBL" id="GAA1541064.1"/>
    </source>
</evidence>
<dbReference type="PANTHER" id="PTHR38009">
    <property type="entry name" value="CONSERVED HYPOTHETICAL PHAGE TAIL PROTEIN"/>
    <property type="match status" value="1"/>
</dbReference>
<sequence length="147" mass="16243">MALADYDAALGHSFGLEIDGIVIKQISEVRGLKMEHDVIEVRQHTADGRYVVRKLPGRSHGGELTLVRPLTADNGFEKWLQAARFGRIGEARRGGAVIVYDQEGSPLKRYRISGAWPRSLEIGALRAGDPGVLTETLIVTYEQMEVE</sequence>
<accession>A0ABN2BJW5</accession>
<dbReference type="InterPro" id="IPR010667">
    <property type="entry name" value="Phage_T4_Gp19"/>
</dbReference>
<dbReference type="RefSeq" id="WP_344506892.1">
    <property type="nucleotide sequence ID" value="NZ_BAAAQD010000016.1"/>
</dbReference>
<dbReference type="PANTHER" id="PTHR38009:SF1">
    <property type="entry name" value="CONSERVED HYPOTHETICAL PHAGE TAIL PROTEIN"/>
    <property type="match status" value="1"/>
</dbReference>
<organism evidence="1 2">
    <name type="scientific">Dactylosporangium maewongense</name>
    <dbReference type="NCBI Taxonomy" id="634393"/>
    <lineage>
        <taxon>Bacteria</taxon>
        <taxon>Bacillati</taxon>
        <taxon>Actinomycetota</taxon>
        <taxon>Actinomycetes</taxon>
        <taxon>Micromonosporales</taxon>
        <taxon>Micromonosporaceae</taxon>
        <taxon>Dactylosporangium</taxon>
    </lineage>
</organism>
<dbReference type="InterPro" id="IPR011747">
    <property type="entry name" value="CHP02241"/>
</dbReference>
<keyword evidence="2" id="KW-1185">Reference proteome</keyword>
<evidence type="ECO:0000313" key="2">
    <source>
        <dbReference type="Proteomes" id="UP001501470"/>
    </source>
</evidence>
<dbReference type="EMBL" id="BAAAQD010000016">
    <property type="protein sequence ID" value="GAA1541064.1"/>
    <property type="molecule type" value="Genomic_DNA"/>
</dbReference>
<gene>
    <name evidence="1" type="ORF">GCM10009827_070610</name>
</gene>